<dbReference type="EnsemblMetazoa" id="SCAU000625-RA">
    <property type="protein sequence ID" value="SCAU000625-PA"/>
    <property type="gene ID" value="SCAU000625"/>
</dbReference>
<evidence type="ECO:0000256" key="4">
    <source>
        <dbReference type="RuleBase" id="RU004262"/>
    </source>
</evidence>
<keyword evidence="7" id="KW-1185">Reference proteome</keyword>
<dbReference type="OrthoDB" id="199913at2759"/>
<dbReference type="InterPro" id="IPR013818">
    <property type="entry name" value="Lipase"/>
</dbReference>
<dbReference type="PANTHER" id="PTHR11610:SF169">
    <property type="entry name" value="GH15759P-RELATED"/>
    <property type="match status" value="1"/>
</dbReference>
<comment type="similarity">
    <text evidence="2 4">Belongs to the AB hydrolase superfamily. Lipase family.</text>
</comment>
<reference evidence="6" key="1">
    <citation type="submission" date="2020-05" db="UniProtKB">
        <authorList>
            <consortium name="EnsemblMetazoa"/>
        </authorList>
    </citation>
    <scope>IDENTIFICATION</scope>
    <source>
        <strain evidence="6">USDA</strain>
    </source>
</reference>
<dbReference type="PRINTS" id="PR00821">
    <property type="entry name" value="TAGLIPASE"/>
</dbReference>
<dbReference type="Proteomes" id="UP000095300">
    <property type="component" value="Unassembled WGS sequence"/>
</dbReference>
<dbReference type="InterPro" id="IPR029058">
    <property type="entry name" value="AB_hydrolase_fold"/>
</dbReference>
<dbReference type="VEuPathDB" id="VectorBase:SCAU000625"/>
<dbReference type="AlphaFoldDB" id="A0A1I8NNH1"/>
<evidence type="ECO:0000256" key="3">
    <source>
        <dbReference type="ARBA" id="ARBA00022525"/>
    </source>
</evidence>
<dbReference type="GO" id="GO:0005615">
    <property type="term" value="C:extracellular space"/>
    <property type="evidence" value="ECO:0007669"/>
    <property type="project" value="TreeGrafter"/>
</dbReference>
<dbReference type="Pfam" id="PF00151">
    <property type="entry name" value="Lipase"/>
    <property type="match status" value="1"/>
</dbReference>
<evidence type="ECO:0000256" key="2">
    <source>
        <dbReference type="ARBA" id="ARBA00010701"/>
    </source>
</evidence>
<dbReference type="STRING" id="35570.A0A1I8NNH1"/>
<dbReference type="CDD" id="cd00707">
    <property type="entry name" value="Pancreat_lipase_like"/>
    <property type="match status" value="1"/>
</dbReference>
<evidence type="ECO:0000259" key="5">
    <source>
        <dbReference type="Pfam" id="PF00151"/>
    </source>
</evidence>
<dbReference type="InterPro" id="IPR033906">
    <property type="entry name" value="Lipase_N"/>
</dbReference>
<feature type="domain" description="Lipase" evidence="5">
    <location>
        <begin position="53"/>
        <end position="344"/>
    </location>
</feature>
<dbReference type="GO" id="GO:0017171">
    <property type="term" value="F:serine hydrolase activity"/>
    <property type="evidence" value="ECO:0007669"/>
    <property type="project" value="TreeGrafter"/>
</dbReference>
<keyword evidence="3" id="KW-0964">Secreted</keyword>
<dbReference type="GO" id="GO:0016298">
    <property type="term" value="F:lipase activity"/>
    <property type="evidence" value="ECO:0007669"/>
    <property type="project" value="InterPro"/>
</dbReference>
<sequence length="367" mass="41474">MVFMNSYLSGGEPKAARDNGNYLKNQLGNCEPLTVDFLATLVTKEARQLLTPGYSRTNKRLRFDLYTRKNSYVKQTLQTGDEKSLYESNFNAKWPVRISLHGWNGKTTTCSSAAIKDAYMDAGNFNVILVDWSDYSLDVNYIRVITEVFEIAQQLNDFTAFLHKTTKYPYEEMYLIGHSFGCHIAGVAGKLLKHSRYGVIYALDTAGPIHQVLNEEWRLTADSALYVESIQTDTALMGFRGSNLAHASFFPNWGLGQPHCPNVTDMEPDFSCDHFSALYYFAESVRNPQAFGAIQCKTYENVIKQKCECSSRSKRCPAQVFMGGEPAQPKRGVFYLSTNKRRPFGNGAICRMRRAIEPTVVRITNPQ</sequence>
<organism evidence="6 7">
    <name type="scientific">Stomoxys calcitrans</name>
    <name type="common">Stable fly</name>
    <name type="synonym">Conops calcitrans</name>
    <dbReference type="NCBI Taxonomy" id="35570"/>
    <lineage>
        <taxon>Eukaryota</taxon>
        <taxon>Metazoa</taxon>
        <taxon>Ecdysozoa</taxon>
        <taxon>Arthropoda</taxon>
        <taxon>Hexapoda</taxon>
        <taxon>Insecta</taxon>
        <taxon>Pterygota</taxon>
        <taxon>Neoptera</taxon>
        <taxon>Endopterygota</taxon>
        <taxon>Diptera</taxon>
        <taxon>Brachycera</taxon>
        <taxon>Muscomorpha</taxon>
        <taxon>Muscoidea</taxon>
        <taxon>Muscidae</taxon>
        <taxon>Stomoxys</taxon>
    </lineage>
</organism>
<dbReference type="InterPro" id="IPR000734">
    <property type="entry name" value="TAG_lipase"/>
</dbReference>
<evidence type="ECO:0000313" key="6">
    <source>
        <dbReference type="EnsemblMetazoa" id="SCAU000625-PA"/>
    </source>
</evidence>
<comment type="subcellular location">
    <subcellularLocation>
        <location evidence="1">Secreted</location>
    </subcellularLocation>
</comment>
<gene>
    <name evidence="6" type="primary">106084806</name>
</gene>
<accession>A0A1I8NNH1</accession>
<dbReference type="SUPFAM" id="SSF53474">
    <property type="entry name" value="alpha/beta-Hydrolases"/>
    <property type="match status" value="1"/>
</dbReference>
<evidence type="ECO:0000313" key="7">
    <source>
        <dbReference type="Proteomes" id="UP000095300"/>
    </source>
</evidence>
<name>A0A1I8NNH1_STOCA</name>
<dbReference type="Gene3D" id="3.40.50.1820">
    <property type="entry name" value="alpha/beta hydrolase"/>
    <property type="match status" value="1"/>
</dbReference>
<proteinExistence type="inferred from homology"/>
<protein>
    <recommendedName>
        <fullName evidence="5">Lipase domain-containing protein</fullName>
    </recommendedName>
</protein>
<evidence type="ECO:0000256" key="1">
    <source>
        <dbReference type="ARBA" id="ARBA00004613"/>
    </source>
</evidence>
<dbReference type="PANTHER" id="PTHR11610">
    <property type="entry name" value="LIPASE"/>
    <property type="match status" value="1"/>
</dbReference>
<dbReference type="GO" id="GO:0016042">
    <property type="term" value="P:lipid catabolic process"/>
    <property type="evidence" value="ECO:0007669"/>
    <property type="project" value="TreeGrafter"/>
</dbReference>